<evidence type="ECO:0000256" key="1">
    <source>
        <dbReference type="ARBA" id="ARBA00008769"/>
    </source>
</evidence>
<dbReference type="InterPro" id="IPR007049">
    <property type="entry name" value="Carb-sel_porin_OprB"/>
</dbReference>
<accession>A0A512N936</accession>
<dbReference type="Pfam" id="PF04966">
    <property type="entry name" value="OprB"/>
    <property type="match status" value="1"/>
</dbReference>
<reference evidence="3 4" key="1">
    <citation type="submission" date="2019-07" db="EMBL/GenBank/DDBJ databases">
        <title>Whole genome shotgun sequence of Reyranella soli NBRC 108950.</title>
        <authorList>
            <person name="Hosoyama A."/>
            <person name="Uohara A."/>
            <person name="Ohji S."/>
            <person name="Ichikawa N."/>
        </authorList>
    </citation>
    <scope>NUCLEOTIDE SEQUENCE [LARGE SCALE GENOMIC DNA]</scope>
    <source>
        <strain evidence="3 4">NBRC 108950</strain>
    </source>
</reference>
<dbReference type="PANTHER" id="PTHR37944">
    <property type="entry name" value="PORIN B"/>
    <property type="match status" value="1"/>
</dbReference>
<evidence type="ECO:0000313" key="4">
    <source>
        <dbReference type="Proteomes" id="UP000321058"/>
    </source>
</evidence>
<dbReference type="AlphaFoldDB" id="A0A512N936"/>
<dbReference type="Proteomes" id="UP000321058">
    <property type="component" value="Unassembled WGS sequence"/>
</dbReference>
<dbReference type="InterPro" id="IPR038673">
    <property type="entry name" value="OprB_sf"/>
</dbReference>
<comment type="similarity">
    <text evidence="1 2">Belongs to the OprB family.</text>
</comment>
<evidence type="ECO:0000313" key="3">
    <source>
        <dbReference type="EMBL" id="GEP55433.1"/>
    </source>
</evidence>
<dbReference type="GO" id="GO:0015288">
    <property type="term" value="F:porin activity"/>
    <property type="evidence" value="ECO:0007669"/>
    <property type="project" value="InterPro"/>
</dbReference>
<dbReference type="Gene3D" id="2.40.160.180">
    <property type="entry name" value="Carbohydrate-selective porin OprB"/>
    <property type="match status" value="1"/>
</dbReference>
<name>A0A512N936_9HYPH</name>
<dbReference type="EMBL" id="BKAJ01000038">
    <property type="protein sequence ID" value="GEP55433.1"/>
    <property type="molecule type" value="Genomic_DNA"/>
</dbReference>
<organism evidence="3 4">
    <name type="scientific">Reyranella soli</name>
    <dbReference type="NCBI Taxonomy" id="1230389"/>
    <lineage>
        <taxon>Bacteria</taxon>
        <taxon>Pseudomonadati</taxon>
        <taxon>Pseudomonadota</taxon>
        <taxon>Alphaproteobacteria</taxon>
        <taxon>Hyphomicrobiales</taxon>
        <taxon>Reyranellaceae</taxon>
        <taxon>Reyranella</taxon>
    </lineage>
</organism>
<comment type="caution">
    <text evidence="3">The sequence shown here is derived from an EMBL/GenBank/DDBJ whole genome shotgun (WGS) entry which is preliminary data.</text>
</comment>
<dbReference type="PANTHER" id="PTHR37944:SF1">
    <property type="entry name" value="PORIN B"/>
    <property type="match status" value="1"/>
</dbReference>
<dbReference type="GO" id="GO:0016020">
    <property type="term" value="C:membrane"/>
    <property type="evidence" value="ECO:0007669"/>
    <property type="project" value="InterPro"/>
</dbReference>
<evidence type="ECO:0000256" key="2">
    <source>
        <dbReference type="RuleBase" id="RU363072"/>
    </source>
</evidence>
<protein>
    <submittedName>
        <fullName evidence="3">Uncharacterized protein</fullName>
    </submittedName>
</protein>
<proteinExistence type="inferred from homology"/>
<dbReference type="RefSeq" id="WP_170303023.1">
    <property type="nucleotide sequence ID" value="NZ_BKAJ01000038.1"/>
</dbReference>
<sequence>MAQASPAVSGNPAATDYSIVGTGWLGHTLGLKDEWGVKLGGLWLADTNLVAAGGAVPGGWTNNQALFVGLHVDANKLVDWKGAAFGVQFLQFNGSETNEQAGSVAGYNSIVGLQPFNRTELLEAWYLQEMIKDVLSMRIGRVLPTYDFGNVLRPVALADDTQNIPAVSGLLWTPVFVNGSMIGAMMGYYNPANGVTVNFSPTKSFYVNLGVYDGNRARNIQTGLNPPMFNGYWFNIGEVGINWLLGEGKHPGQFGFGLWRQTGVLSARGITEDGTGGFYLFGSQRVAHHINPKVDNSSISVFYQVGANASQTLPITQYYGAGLTAFSPFGDRASDSMGIGVAVSRLNPNLFQRQTELMFQGYYQAHLFASIFMQPTVTYIPTPGASPTLPGALTTTLRLTVLF</sequence>
<dbReference type="InterPro" id="IPR052932">
    <property type="entry name" value="OprB_Porin"/>
</dbReference>
<keyword evidence="4" id="KW-1185">Reference proteome</keyword>
<dbReference type="GO" id="GO:0008643">
    <property type="term" value="P:carbohydrate transport"/>
    <property type="evidence" value="ECO:0007669"/>
    <property type="project" value="InterPro"/>
</dbReference>
<gene>
    <name evidence="3" type="ORF">RSO01_25990</name>
</gene>